<dbReference type="UniPathway" id="UPA00113">
    <property type="reaction ID" value="UER00532"/>
</dbReference>
<dbReference type="SUPFAM" id="SSF53448">
    <property type="entry name" value="Nucleotide-diphospho-sugar transferases"/>
    <property type="match status" value="1"/>
</dbReference>
<dbReference type="GO" id="GO:0016020">
    <property type="term" value="C:membrane"/>
    <property type="evidence" value="ECO:0007669"/>
    <property type="project" value="GOC"/>
</dbReference>
<evidence type="ECO:0000256" key="2">
    <source>
        <dbReference type="ARBA" id="ARBA00005166"/>
    </source>
</evidence>
<proteinExistence type="inferred from homology"/>
<comment type="pathway">
    <text evidence="20">Bacterial outer membrane biogenesis; LPS lipid A biosynthesis.</text>
</comment>
<dbReference type="GO" id="GO:0071555">
    <property type="term" value="P:cell wall organization"/>
    <property type="evidence" value="ECO:0007669"/>
    <property type="project" value="UniProtKB-KW"/>
</dbReference>
<dbReference type="SUPFAM" id="SSF51161">
    <property type="entry name" value="Trimeric LpxA-like enzymes"/>
    <property type="match status" value="1"/>
</dbReference>
<keyword evidence="12 20" id="KW-0133">Cell shape</keyword>
<comment type="subcellular location">
    <subcellularLocation>
        <location evidence="1 20">Cytoplasm</location>
    </subcellularLocation>
</comment>
<comment type="pathway">
    <text evidence="2 20">Nucleotide-sugar biosynthesis; UDP-N-acetyl-alpha-D-glucosamine biosynthesis; N-acetyl-alpha-D-glucosamine 1-phosphate from alpha-D-glucosamine 6-phosphate (route II): step 2/2.</text>
</comment>
<dbReference type="GO" id="GO:0019134">
    <property type="term" value="F:glucosamine-1-phosphate N-acetyltransferase activity"/>
    <property type="evidence" value="ECO:0007669"/>
    <property type="project" value="UniProtKB-UniRule"/>
</dbReference>
<comment type="cofactor">
    <cofactor evidence="20">
        <name>Mg(2+)</name>
        <dbReference type="ChEBI" id="CHEBI:18420"/>
    </cofactor>
    <text evidence="20">Binds 1 Mg(2+) ion per subunit.</text>
</comment>
<evidence type="ECO:0000256" key="3">
    <source>
        <dbReference type="ARBA" id="ARBA00005208"/>
    </source>
</evidence>
<dbReference type="HAMAP" id="MF_01631">
    <property type="entry name" value="GlmU"/>
    <property type="match status" value="1"/>
</dbReference>
<evidence type="ECO:0000313" key="22">
    <source>
        <dbReference type="EMBL" id="OXM82606.1"/>
    </source>
</evidence>
<feature type="binding site" evidence="20">
    <location>
        <position position="22"/>
    </location>
    <ligand>
        <name>UDP-N-acetyl-alpha-D-glucosamine</name>
        <dbReference type="ChEBI" id="CHEBI:57705"/>
    </ligand>
</feature>
<evidence type="ECO:0000313" key="23">
    <source>
        <dbReference type="Proteomes" id="UP000215509"/>
    </source>
</evidence>
<evidence type="ECO:0000256" key="17">
    <source>
        <dbReference type="ARBA" id="ARBA00048247"/>
    </source>
</evidence>
<name>A0A229UGS7_9BACL</name>
<dbReference type="GO" id="GO:0009252">
    <property type="term" value="P:peptidoglycan biosynthetic process"/>
    <property type="evidence" value="ECO:0007669"/>
    <property type="project" value="UniProtKB-UniRule"/>
</dbReference>
<evidence type="ECO:0000256" key="15">
    <source>
        <dbReference type="ARBA" id="ARBA00023315"/>
    </source>
</evidence>
<feature type="binding site" evidence="20">
    <location>
        <begin position="8"/>
        <end position="11"/>
    </location>
    <ligand>
        <name>UDP-N-acetyl-alpha-D-glucosamine</name>
        <dbReference type="ChEBI" id="CHEBI:57705"/>
    </ligand>
</feature>
<dbReference type="InterPro" id="IPR005835">
    <property type="entry name" value="NTP_transferase_dom"/>
</dbReference>
<dbReference type="NCBIfam" id="NF010934">
    <property type="entry name" value="PRK14354.1"/>
    <property type="match status" value="1"/>
</dbReference>
<dbReference type="GO" id="GO:0008360">
    <property type="term" value="P:regulation of cell shape"/>
    <property type="evidence" value="ECO:0007669"/>
    <property type="project" value="UniProtKB-KW"/>
</dbReference>
<dbReference type="Pfam" id="PF00132">
    <property type="entry name" value="Hexapep"/>
    <property type="match status" value="3"/>
</dbReference>
<dbReference type="NCBIfam" id="TIGR01173">
    <property type="entry name" value="glmU"/>
    <property type="match status" value="1"/>
</dbReference>
<dbReference type="Gene3D" id="3.90.550.10">
    <property type="entry name" value="Spore Coat Polysaccharide Biosynthesis Protein SpsA, Chain A"/>
    <property type="match status" value="1"/>
</dbReference>
<dbReference type="PANTHER" id="PTHR43584">
    <property type="entry name" value="NUCLEOTIDYL TRANSFERASE"/>
    <property type="match status" value="1"/>
</dbReference>
<dbReference type="InterPro" id="IPR029044">
    <property type="entry name" value="Nucleotide-diphossugar_trans"/>
</dbReference>
<dbReference type="EC" id="2.3.1.157" evidence="20"/>
<dbReference type="InterPro" id="IPR050065">
    <property type="entry name" value="GlmU-like"/>
</dbReference>
<dbReference type="GO" id="GO:0003977">
    <property type="term" value="F:UDP-N-acetylglucosamine diphosphorylase activity"/>
    <property type="evidence" value="ECO:0007669"/>
    <property type="project" value="UniProtKB-UniRule"/>
</dbReference>
<dbReference type="CDD" id="cd03353">
    <property type="entry name" value="LbH_GlmU_C"/>
    <property type="match status" value="1"/>
</dbReference>
<keyword evidence="11 20" id="KW-0460">Magnesium</keyword>
<feature type="binding site" evidence="20">
    <location>
        <position position="227"/>
    </location>
    <ligand>
        <name>Mg(2+)</name>
        <dbReference type="ChEBI" id="CHEBI:18420"/>
    </ligand>
</feature>
<dbReference type="GO" id="GO:0000902">
    <property type="term" value="P:cell morphogenesis"/>
    <property type="evidence" value="ECO:0007669"/>
    <property type="project" value="UniProtKB-UniRule"/>
</dbReference>
<dbReference type="InterPro" id="IPR011004">
    <property type="entry name" value="Trimer_LpxA-like_sf"/>
</dbReference>
<comment type="catalytic activity">
    <reaction evidence="18 20">
        <text>N-acetyl-alpha-D-glucosamine 1-phosphate + UTP + H(+) = UDP-N-acetyl-alpha-D-glucosamine + diphosphate</text>
        <dbReference type="Rhea" id="RHEA:13509"/>
        <dbReference type="ChEBI" id="CHEBI:15378"/>
        <dbReference type="ChEBI" id="CHEBI:33019"/>
        <dbReference type="ChEBI" id="CHEBI:46398"/>
        <dbReference type="ChEBI" id="CHEBI:57705"/>
        <dbReference type="ChEBI" id="CHEBI:57776"/>
        <dbReference type="EC" id="2.7.7.23"/>
    </reaction>
</comment>
<dbReference type="EMBL" id="NMQW01000061">
    <property type="protein sequence ID" value="OXM82606.1"/>
    <property type="molecule type" value="Genomic_DNA"/>
</dbReference>
<feature type="binding site" evidence="20">
    <location>
        <position position="439"/>
    </location>
    <ligand>
        <name>acetyl-CoA</name>
        <dbReference type="ChEBI" id="CHEBI:57288"/>
    </ligand>
</feature>
<dbReference type="InterPro" id="IPR005882">
    <property type="entry name" value="Bifunctional_GlmU"/>
</dbReference>
<feature type="binding site" evidence="20">
    <location>
        <position position="404"/>
    </location>
    <ligand>
        <name>acetyl-CoA</name>
        <dbReference type="ChEBI" id="CHEBI:57288"/>
    </ligand>
</feature>
<keyword evidence="8 20" id="KW-0548">Nucleotidyltransferase</keyword>
<protein>
    <recommendedName>
        <fullName evidence="20">Bifunctional protein GlmU</fullName>
    </recommendedName>
    <domain>
        <recommendedName>
            <fullName evidence="20">UDP-N-acetylglucosamine pyrophosphorylase</fullName>
            <ecNumber evidence="20">2.7.7.23</ecNumber>
        </recommendedName>
        <alternativeName>
            <fullName evidence="20">N-acetylglucosamine-1-phosphate uridyltransferase</fullName>
        </alternativeName>
    </domain>
    <domain>
        <recommendedName>
            <fullName evidence="20">Glucosamine-1-phosphate N-acetyltransferase</fullName>
            <ecNumber evidence="20">2.3.1.157</ecNumber>
        </recommendedName>
    </domain>
</protein>
<feature type="binding site" evidence="20">
    <location>
        <position position="350"/>
    </location>
    <ligand>
        <name>UDP-N-acetyl-alpha-D-glucosamine</name>
        <dbReference type="ChEBI" id="CHEBI:57705"/>
    </ligand>
</feature>
<dbReference type="GO" id="GO:0000287">
    <property type="term" value="F:magnesium ion binding"/>
    <property type="evidence" value="ECO:0007669"/>
    <property type="project" value="UniProtKB-UniRule"/>
</dbReference>
<feature type="binding site" evidence="20">
    <location>
        <position position="169"/>
    </location>
    <ligand>
        <name>UDP-N-acetyl-alpha-D-glucosamine</name>
        <dbReference type="ChEBI" id="CHEBI:57705"/>
    </ligand>
</feature>
<keyword evidence="10 20" id="KW-0677">Repeat</keyword>
<keyword evidence="16 20" id="KW-0961">Cell wall biogenesis/degradation</keyword>
<feature type="binding site" evidence="20">
    <location>
        <position position="154"/>
    </location>
    <ligand>
        <name>UDP-N-acetyl-alpha-D-glucosamine</name>
        <dbReference type="ChEBI" id="CHEBI:57705"/>
    </ligand>
</feature>
<evidence type="ECO:0000256" key="1">
    <source>
        <dbReference type="ARBA" id="ARBA00004496"/>
    </source>
</evidence>
<feature type="region of interest" description="Pyrophosphorylase" evidence="20">
    <location>
        <begin position="1"/>
        <end position="229"/>
    </location>
</feature>
<dbReference type="GO" id="GO:0005737">
    <property type="term" value="C:cytoplasm"/>
    <property type="evidence" value="ECO:0007669"/>
    <property type="project" value="UniProtKB-SubCell"/>
</dbReference>
<comment type="catalytic activity">
    <reaction evidence="17 20">
        <text>alpha-D-glucosamine 1-phosphate + acetyl-CoA = N-acetyl-alpha-D-glucosamine 1-phosphate + CoA + H(+)</text>
        <dbReference type="Rhea" id="RHEA:13725"/>
        <dbReference type="ChEBI" id="CHEBI:15378"/>
        <dbReference type="ChEBI" id="CHEBI:57287"/>
        <dbReference type="ChEBI" id="CHEBI:57288"/>
        <dbReference type="ChEBI" id="CHEBI:57776"/>
        <dbReference type="ChEBI" id="CHEBI:58516"/>
        <dbReference type="EC" id="2.3.1.157"/>
    </reaction>
</comment>
<feature type="active site" description="Proton acceptor" evidence="20">
    <location>
        <position position="362"/>
    </location>
</feature>
<dbReference type="InterPro" id="IPR038009">
    <property type="entry name" value="GlmU_C_LbH"/>
</dbReference>
<dbReference type="Gene3D" id="2.160.10.10">
    <property type="entry name" value="Hexapeptide repeat proteins"/>
    <property type="match status" value="1"/>
</dbReference>
<dbReference type="AlphaFoldDB" id="A0A229UGS7"/>
<feature type="binding site" evidence="20">
    <location>
        <position position="332"/>
    </location>
    <ligand>
        <name>UDP-N-acetyl-alpha-D-glucosamine</name>
        <dbReference type="ChEBI" id="CHEBI:57705"/>
    </ligand>
</feature>
<evidence type="ECO:0000256" key="10">
    <source>
        <dbReference type="ARBA" id="ARBA00022737"/>
    </source>
</evidence>
<dbReference type="Pfam" id="PF00483">
    <property type="entry name" value="NTP_transferase"/>
    <property type="match status" value="1"/>
</dbReference>
<evidence type="ECO:0000256" key="16">
    <source>
        <dbReference type="ARBA" id="ARBA00023316"/>
    </source>
</evidence>
<feature type="binding site" evidence="20">
    <location>
        <begin position="77"/>
        <end position="78"/>
    </location>
    <ligand>
        <name>UDP-N-acetyl-alpha-D-glucosamine</name>
        <dbReference type="ChEBI" id="CHEBI:57705"/>
    </ligand>
</feature>
<feature type="binding site" evidence="20">
    <location>
        <position position="422"/>
    </location>
    <ligand>
        <name>acetyl-CoA</name>
        <dbReference type="ChEBI" id="CHEBI:57288"/>
    </ligand>
</feature>
<feature type="binding site" evidence="20">
    <location>
        <position position="376"/>
    </location>
    <ligand>
        <name>UDP-N-acetyl-alpha-D-glucosamine</name>
        <dbReference type="ChEBI" id="CHEBI:57705"/>
    </ligand>
</feature>
<gene>
    <name evidence="20 22" type="primary">glmU</name>
    <name evidence="22" type="ORF">CF651_30060</name>
</gene>
<keyword evidence="15 20" id="KW-0012">Acyltransferase</keyword>
<keyword evidence="7 20" id="KW-0808">Transferase</keyword>
<keyword evidence="6 20" id="KW-0963">Cytoplasm</keyword>
<sequence length="467" mass="50414">MNIMGIVLAAGQGKRMKSKLYKVLHRVCGKPMVGHVVHALEQIETHRTVVVVGHGAESVKSYLGDRAEYVMQEQQLGTGHAVLQAKELLAREEGITVVLYGDTPLVTSASIMDMIQLHKDKGAAATVMTAIMDNPFGLGRIIRNEEGRLAAIVEQKDCTAEQQQIQEINSGMYCFDNRKLFEALGKVTNNNAQNEYYLTDVISILVGENEVVEAYCTPDAMETLGVNDRVALAEAEQVMRARINRGHMLNGVTLIDAASTYIEADVQIGSDTIVYPGTVLKGNTKIGEDAIIGPQADITNSTLGSGVQVVHSVINEAVVGNETTVGPFAYLRPGTKLGEHVKIGDFVEIKNATLADDVKVSHLSYIGDAVVGKNVNFGCGAITVNYDGFNKQLTEVEENAFIGSNVNLIAPVKIGKGAYVVAGSTITQNVGDNDLAIARERQVNKPGYAEKLRNKFSAKKKLAQEQK</sequence>
<feature type="binding site" evidence="20">
    <location>
        <begin position="385"/>
        <end position="386"/>
    </location>
    <ligand>
        <name>acetyl-CoA</name>
        <dbReference type="ChEBI" id="CHEBI:57288"/>
    </ligand>
</feature>
<keyword evidence="23" id="KW-1185">Reference proteome</keyword>
<accession>A0A229UGS7</accession>
<feature type="binding site" evidence="20">
    <location>
        <begin position="100"/>
        <end position="102"/>
    </location>
    <ligand>
        <name>UDP-N-acetyl-alpha-D-glucosamine</name>
        <dbReference type="ChEBI" id="CHEBI:57705"/>
    </ligand>
</feature>
<dbReference type="UniPathway" id="UPA00973"/>
<comment type="similarity">
    <text evidence="5 20">In the N-terminal section; belongs to the N-acetylglucosamine-1-phosphate uridyltransferase family.</text>
</comment>
<feature type="binding site" evidence="20">
    <location>
        <position position="139"/>
    </location>
    <ligand>
        <name>UDP-N-acetyl-alpha-D-glucosamine</name>
        <dbReference type="ChEBI" id="CHEBI:57705"/>
    </ligand>
</feature>
<dbReference type="RefSeq" id="WP_094018556.1">
    <property type="nucleotide sequence ID" value="NZ_NMQW01000061.1"/>
</dbReference>
<feature type="binding site" evidence="20">
    <location>
        <position position="102"/>
    </location>
    <ligand>
        <name>Mg(2+)</name>
        <dbReference type="ChEBI" id="CHEBI:18420"/>
    </ligand>
</feature>
<dbReference type="OrthoDB" id="9775031at2"/>
<feature type="binding site" evidence="20">
    <location>
        <position position="72"/>
    </location>
    <ligand>
        <name>UDP-N-acetyl-alpha-D-glucosamine</name>
        <dbReference type="ChEBI" id="CHEBI:57705"/>
    </ligand>
</feature>
<evidence type="ECO:0000256" key="11">
    <source>
        <dbReference type="ARBA" id="ARBA00022842"/>
    </source>
</evidence>
<evidence type="ECO:0000256" key="13">
    <source>
        <dbReference type="ARBA" id="ARBA00022984"/>
    </source>
</evidence>
<evidence type="ECO:0000256" key="14">
    <source>
        <dbReference type="ARBA" id="ARBA00023268"/>
    </source>
</evidence>
<comment type="caution">
    <text evidence="22">The sequence shown here is derived from an EMBL/GenBank/DDBJ whole genome shotgun (WGS) entry which is preliminary data.</text>
</comment>
<dbReference type="EC" id="2.7.7.23" evidence="20"/>
<evidence type="ECO:0000256" key="9">
    <source>
        <dbReference type="ARBA" id="ARBA00022723"/>
    </source>
</evidence>
<evidence type="ECO:0000256" key="19">
    <source>
        <dbReference type="ARBA" id="ARBA00049628"/>
    </source>
</evidence>
<feature type="domain" description="Nucleotidyl transferase" evidence="21">
    <location>
        <begin position="5"/>
        <end position="218"/>
    </location>
</feature>
<feature type="binding site" evidence="20">
    <location>
        <position position="365"/>
    </location>
    <ligand>
        <name>UDP-N-acetyl-alpha-D-glucosamine</name>
        <dbReference type="ChEBI" id="CHEBI:57705"/>
    </ligand>
</feature>
<keyword evidence="14 20" id="KW-0511">Multifunctional enzyme</keyword>
<evidence type="ECO:0000256" key="6">
    <source>
        <dbReference type="ARBA" id="ARBA00022490"/>
    </source>
</evidence>
<comment type="caution">
    <text evidence="20">Lacks conserved residue(s) required for the propagation of feature annotation.</text>
</comment>
<evidence type="ECO:0000256" key="5">
    <source>
        <dbReference type="ARBA" id="ARBA00007947"/>
    </source>
</evidence>
<dbReference type="InterPro" id="IPR001451">
    <property type="entry name" value="Hexapep"/>
</dbReference>
<evidence type="ECO:0000256" key="12">
    <source>
        <dbReference type="ARBA" id="ARBA00022960"/>
    </source>
</evidence>
<comment type="pathway">
    <text evidence="3 20">Nucleotide-sugar biosynthesis; UDP-N-acetyl-alpha-D-glucosamine biosynthesis; UDP-N-acetyl-alpha-D-glucosamine from N-acetyl-alpha-D-glucosamine 1-phosphate: step 1/1.</text>
</comment>
<dbReference type="GO" id="GO:0006048">
    <property type="term" value="P:UDP-N-acetylglucosamine biosynthetic process"/>
    <property type="evidence" value="ECO:0007669"/>
    <property type="project" value="UniProtKB-UniPathway"/>
</dbReference>
<dbReference type="Proteomes" id="UP000215509">
    <property type="component" value="Unassembled WGS sequence"/>
</dbReference>
<dbReference type="CDD" id="cd02540">
    <property type="entry name" value="GT2_GlmU_N_bac"/>
    <property type="match status" value="1"/>
</dbReference>
<feature type="region of interest" description="N-acetyltransferase" evidence="20">
    <location>
        <begin position="251"/>
        <end position="467"/>
    </location>
</feature>
<evidence type="ECO:0000256" key="4">
    <source>
        <dbReference type="ARBA" id="ARBA00007707"/>
    </source>
</evidence>
<evidence type="ECO:0000256" key="8">
    <source>
        <dbReference type="ARBA" id="ARBA00022695"/>
    </source>
</evidence>
<feature type="binding site" evidence="20">
    <location>
        <position position="227"/>
    </location>
    <ligand>
        <name>UDP-N-acetyl-alpha-D-glucosamine</name>
        <dbReference type="ChEBI" id="CHEBI:57705"/>
    </ligand>
</feature>
<organism evidence="22 23">
    <name type="scientific">Paenibacillus rigui</name>
    <dbReference type="NCBI Taxonomy" id="554312"/>
    <lineage>
        <taxon>Bacteria</taxon>
        <taxon>Bacillati</taxon>
        <taxon>Bacillota</taxon>
        <taxon>Bacilli</taxon>
        <taxon>Bacillales</taxon>
        <taxon>Paenibacillaceae</taxon>
        <taxon>Paenibacillus</taxon>
    </lineage>
</organism>
<keyword evidence="9 20" id="KW-0479">Metal-binding</keyword>
<evidence type="ECO:0000256" key="7">
    <source>
        <dbReference type="ARBA" id="ARBA00022679"/>
    </source>
</evidence>
<comment type="similarity">
    <text evidence="4 20">In the C-terminal section; belongs to the transferase hexapeptide repeat family.</text>
</comment>
<reference evidence="22 23" key="1">
    <citation type="submission" date="2017-07" db="EMBL/GenBank/DDBJ databases">
        <title>Genome sequencing and assembly of Paenibacillus rigui.</title>
        <authorList>
            <person name="Mayilraj S."/>
        </authorList>
    </citation>
    <scope>NUCLEOTIDE SEQUENCE [LARGE SCALE GENOMIC DNA]</scope>
    <source>
        <strain evidence="22 23">JCM 16352</strain>
    </source>
</reference>
<evidence type="ECO:0000259" key="21">
    <source>
        <dbReference type="Pfam" id="PF00483"/>
    </source>
</evidence>
<feature type="region of interest" description="Linker" evidence="20">
    <location>
        <begin position="230"/>
        <end position="250"/>
    </location>
</feature>
<evidence type="ECO:0000256" key="20">
    <source>
        <dbReference type="HAMAP-Rule" id="MF_01631"/>
    </source>
</evidence>
<evidence type="ECO:0000256" key="18">
    <source>
        <dbReference type="ARBA" id="ARBA00048493"/>
    </source>
</evidence>
<dbReference type="GO" id="GO:0009245">
    <property type="term" value="P:lipid A biosynthetic process"/>
    <property type="evidence" value="ECO:0007669"/>
    <property type="project" value="UniProtKB-UniRule"/>
</dbReference>
<keyword evidence="13 20" id="KW-0573">Peptidoglycan synthesis</keyword>
<dbReference type="PANTHER" id="PTHR43584:SF3">
    <property type="entry name" value="BIFUNCTIONAL PROTEIN GLMU"/>
    <property type="match status" value="1"/>
</dbReference>
<comment type="subunit">
    <text evidence="20">Homotrimer.</text>
</comment>
<comment type="function">
    <text evidence="19 20">Catalyzes the last two sequential reactions in the de novo biosynthetic pathway for UDP-N-acetylglucosamine (UDP-GlcNAc). The C-terminal domain catalyzes the transfer of acetyl group from acetyl coenzyme A to glucosamine-1-phosphate (GlcN-1-P) to produce N-acetylglucosamine-1-phosphate (GlcNAc-1-P), which is converted into UDP-GlcNAc by the transfer of uridine 5-monophosphate (from uridine 5-triphosphate), a reaction catalyzed by the N-terminal domain.</text>
</comment>